<protein>
    <submittedName>
        <fullName evidence="1">Repeat protein</fullName>
    </submittedName>
</protein>
<name>M1PM66_9VIRU</name>
<keyword evidence="2" id="KW-1185">Reference proteome</keyword>
<dbReference type="SUPFAM" id="SSF48403">
    <property type="entry name" value="Ankyrin repeat"/>
    <property type="match status" value="1"/>
</dbReference>
<accession>M1PM66</accession>
<dbReference type="EMBL" id="KC008572">
    <property type="protein sequence ID" value="AGF85021.1"/>
    <property type="molecule type" value="Genomic_DNA"/>
</dbReference>
<reference evidence="1 2" key="1">
    <citation type="submission" date="2012-10" db="EMBL/GenBank/DDBJ databases">
        <title>Complete genome sequence of Moumouvirus goulette.</title>
        <authorList>
            <person name="Fournous G."/>
            <person name="Bougalmi M."/>
            <person name="Colson P."/>
        </authorList>
    </citation>
    <scope>NUCLEOTIDE SEQUENCE [LARGE SCALE GENOMIC DNA]</scope>
</reference>
<gene>
    <name evidence="1" type="ORF">glt_00212</name>
</gene>
<evidence type="ECO:0000313" key="2">
    <source>
        <dbReference type="Proteomes" id="UP000241071"/>
    </source>
</evidence>
<proteinExistence type="predicted"/>
<evidence type="ECO:0000313" key="1">
    <source>
        <dbReference type="EMBL" id="AGF85021.1"/>
    </source>
</evidence>
<dbReference type="InterPro" id="IPR036770">
    <property type="entry name" value="Ankyrin_rpt-contain_sf"/>
</dbReference>
<dbReference type="Gene3D" id="1.25.40.20">
    <property type="entry name" value="Ankyrin repeat-containing domain"/>
    <property type="match status" value="1"/>
</dbReference>
<dbReference type="Proteomes" id="UP000241071">
    <property type="component" value="Segment"/>
</dbReference>
<sequence>MSAIIDLKSCNYEEFEGYLFNRVKDMQYVDFHIARKFFNGLHIFNPMNNELINILYDVLYINNVTLIDYLVFHCCEFSYIDVLKKLIQYGVDLNTPKTFPGQALMSCFYDLVQCTFDRKYHTVIFLLENGINSKMNQLFIKYCSDRIFEPFVSLLLKYGYIPDNTNIEIINSIPKIIKSNNIYTLNILIKNGFNINIFDINIIKTVPFIISRNNYEMLSILLNNGLVIDYNSSDIIDSICVAIKYCHIDIIKLLITNGFDAQYIVKHLSNKNFISSQSEEMTEILLDNNVDHMSIIKILYGYK</sequence>
<organism evidence="1 2">
    <name type="scientific">Moumouvirus goulette</name>
    <dbReference type="NCBI Taxonomy" id="1247379"/>
    <lineage>
        <taxon>Viruses</taxon>
        <taxon>Varidnaviria</taxon>
        <taxon>Bamfordvirae</taxon>
        <taxon>Nucleocytoviricota</taxon>
        <taxon>Megaviricetes</taxon>
        <taxon>Imitervirales</taxon>
        <taxon>Mimiviridae</taxon>
        <taxon>Megamimivirinae</taxon>
        <taxon>Moumouvirus</taxon>
        <taxon>Moumouvirus goulettemassiliense</taxon>
    </lineage>
</organism>